<feature type="transmembrane region" description="Helical" evidence="1">
    <location>
        <begin position="73"/>
        <end position="98"/>
    </location>
</feature>
<gene>
    <name evidence="2" type="ORF">MBEHAL_1921</name>
</gene>
<feature type="transmembrane region" description="Helical" evidence="1">
    <location>
        <begin position="150"/>
        <end position="168"/>
    </location>
</feature>
<dbReference type="Proteomes" id="UP000016986">
    <property type="component" value="Unassembled WGS sequence"/>
</dbReference>
<feature type="transmembrane region" description="Helical" evidence="1">
    <location>
        <begin position="206"/>
        <end position="226"/>
    </location>
</feature>
<proteinExistence type="predicted"/>
<feature type="transmembrane region" description="Helical" evidence="1">
    <location>
        <begin position="110"/>
        <end position="130"/>
    </location>
</feature>
<organism evidence="2 3">
    <name type="scientific">Halarchaeum acidiphilum MH1-52-1</name>
    <dbReference type="NCBI Taxonomy" id="1261545"/>
    <lineage>
        <taxon>Archaea</taxon>
        <taxon>Methanobacteriati</taxon>
        <taxon>Methanobacteriota</taxon>
        <taxon>Stenosarchaea group</taxon>
        <taxon>Halobacteria</taxon>
        <taxon>Halobacteriales</taxon>
        <taxon>Halobacteriaceae</taxon>
    </lineage>
</organism>
<dbReference type="EMBL" id="BATA01000050">
    <property type="protein sequence ID" value="GAD53161.1"/>
    <property type="molecule type" value="Genomic_DNA"/>
</dbReference>
<dbReference type="Pfam" id="PF11299">
    <property type="entry name" value="DUF3100"/>
    <property type="match status" value="1"/>
</dbReference>
<dbReference type="InterPro" id="IPR021450">
    <property type="entry name" value="DUF3100"/>
</dbReference>
<reference evidence="2 3" key="1">
    <citation type="submission" date="2013-09" db="EMBL/GenBank/DDBJ databases">
        <title>Whole genome sequencing of Halarchaeum acidiphilum strain MH1-52-1.</title>
        <authorList>
            <person name="Shimane Y."/>
            <person name="Minegishi H."/>
            <person name="Nishi S."/>
            <person name="Echigo A."/>
            <person name="Shuto A."/>
            <person name="Konishi M."/>
            <person name="Ito T."/>
            <person name="Ohkuma M."/>
            <person name="Ohta Y."/>
            <person name="Nagano Y."/>
            <person name="Tsubouchi T."/>
            <person name="Mori K."/>
            <person name="Usui K."/>
            <person name="Kamekura M."/>
            <person name="Usami R."/>
            <person name="Takaki Y."/>
            <person name="Hatada Y."/>
        </authorList>
    </citation>
    <scope>NUCLEOTIDE SEQUENCE [LARGE SCALE GENOMIC DNA]</scope>
    <source>
        <strain evidence="2 3">JCM 16109</strain>
    </source>
</reference>
<dbReference type="eggNOG" id="arCOG09720">
    <property type="taxonomic scope" value="Archaea"/>
</dbReference>
<evidence type="ECO:0000256" key="1">
    <source>
        <dbReference type="SAM" id="Phobius"/>
    </source>
</evidence>
<protein>
    <submittedName>
        <fullName evidence="2">Membrane protein, putative</fullName>
    </submittedName>
</protein>
<keyword evidence="3" id="KW-1185">Reference proteome</keyword>
<keyword evidence="1" id="KW-0472">Membrane</keyword>
<keyword evidence="1" id="KW-1133">Transmembrane helix</keyword>
<sequence length="307" mass="32294">MNAHGEIRLSTVIGTHRYGSDNHMSSDDAGRWLPIRLAGRWRVHLRTHLIVFIIVVVTEAIGKRTIPLGPGQIVLLPMLFAVVIGIGISYSVLGQYVAPLRRFVSEDVSVLSAPLLTVALLPLGVKYGTLVGPSFADLISAGPAFVLQEFGNLGTIFIALPFALLLGLKREAIGSAVSIAREPTLGIITDKYGIESPEGRGVLGTYLVGTVLGTIFFGVLGGFAPATGLNPLALSMACGIGSASMMTACSASLATAVDSVPKEQLLSFAATSNLLTGITGLYMVLVIGLPLVNWLYDRLEPVIGGER</sequence>
<feature type="transmembrane region" description="Helical" evidence="1">
    <location>
        <begin position="265"/>
        <end position="292"/>
    </location>
</feature>
<accession>U2YG32</accession>
<evidence type="ECO:0000313" key="2">
    <source>
        <dbReference type="EMBL" id="GAD53161.1"/>
    </source>
</evidence>
<keyword evidence="1" id="KW-0812">Transmembrane</keyword>
<comment type="caution">
    <text evidence="2">The sequence shown here is derived from an EMBL/GenBank/DDBJ whole genome shotgun (WGS) entry which is preliminary data.</text>
</comment>
<dbReference type="AlphaFoldDB" id="U2YG32"/>
<evidence type="ECO:0000313" key="3">
    <source>
        <dbReference type="Proteomes" id="UP000016986"/>
    </source>
</evidence>
<name>U2YG32_9EURY</name>
<feature type="transmembrane region" description="Helical" evidence="1">
    <location>
        <begin position="43"/>
        <end position="61"/>
    </location>
</feature>